<dbReference type="AlphaFoldDB" id="A0A2G5UBG8"/>
<sequence>MTIFVGIKDNLRPNRSSSDRPSEEQNYKFRGQDDLSGQAVLRIKIQRTKNQFQGQRVIGTNLFQIQHLNQKVGDISDSKRITDAVAERPELRARSRTPTYGQIEIDLAGQFFFLFQSFRVESCSTPSSKNGSSGQDHRRSTNPNWTNFLVQNFSSETVQLRRTIARVRWQGTKTNIFILFFVSSDSSSLDTRHSGQVITFHELQLDIFMFQLISPSDKTNLPSDTFQTPIRFPREPLSSERLSEPKVEEGLSTKLSTSFKDTDQPQDNRHHGSTLALVYLHNFCFNSNFPHFFSIPPGVYSRNEYYFVVIL</sequence>
<dbReference type="Proteomes" id="UP000230233">
    <property type="component" value="Chromosome IV"/>
</dbReference>
<name>A0A2G5UBG8_9PELO</name>
<feature type="compositionally biased region" description="Basic and acidic residues" evidence="1">
    <location>
        <begin position="237"/>
        <end position="251"/>
    </location>
</feature>
<accession>A0A2G5UBG8</accession>
<dbReference type="EMBL" id="PDUG01000004">
    <property type="protein sequence ID" value="PIC36616.1"/>
    <property type="molecule type" value="Genomic_DNA"/>
</dbReference>
<proteinExistence type="predicted"/>
<keyword evidence="3" id="KW-1185">Reference proteome</keyword>
<evidence type="ECO:0000256" key="1">
    <source>
        <dbReference type="SAM" id="MobiDB-lite"/>
    </source>
</evidence>
<comment type="caution">
    <text evidence="2">The sequence shown here is derived from an EMBL/GenBank/DDBJ whole genome shotgun (WGS) entry which is preliminary data.</text>
</comment>
<feature type="region of interest" description="Disordered" evidence="1">
    <location>
        <begin position="237"/>
        <end position="268"/>
    </location>
</feature>
<organism evidence="2 3">
    <name type="scientific">Caenorhabditis nigoni</name>
    <dbReference type="NCBI Taxonomy" id="1611254"/>
    <lineage>
        <taxon>Eukaryota</taxon>
        <taxon>Metazoa</taxon>
        <taxon>Ecdysozoa</taxon>
        <taxon>Nematoda</taxon>
        <taxon>Chromadorea</taxon>
        <taxon>Rhabditida</taxon>
        <taxon>Rhabditina</taxon>
        <taxon>Rhabditomorpha</taxon>
        <taxon>Rhabditoidea</taxon>
        <taxon>Rhabditidae</taxon>
        <taxon>Peloderinae</taxon>
        <taxon>Caenorhabditis</taxon>
    </lineage>
</organism>
<evidence type="ECO:0000313" key="2">
    <source>
        <dbReference type="EMBL" id="PIC36616.1"/>
    </source>
</evidence>
<evidence type="ECO:0000313" key="3">
    <source>
        <dbReference type="Proteomes" id="UP000230233"/>
    </source>
</evidence>
<gene>
    <name evidence="2" type="primary">Cnig_chr_IV.g15542</name>
    <name evidence="2" type="ORF">B9Z55_015542</name>
</gene>
<reference evidence="3" key="1">
    <citation type="submission" date="2017-10" db="EMBL/GenBank/DDBJ databases">
        <title>Rapid genome shrinkage in a self-fertile nematode reveals novel sperm competition proteins.</title>
        <authorList>
            <person name="Yin D."/>
            <person name="Schwarz E.M."/>
            <person name="Thomas C.G."/>
            <person name="Felde R.L."/>
            <person name="Korf I.F."/>
            <person name="Cutter A.D."/>
            <person name="Schartner C.M."/>
            <person name="Ralston E.J."/>
            <person name="Meyer B.J."/>
            <person name="Haag E.S."/>
        </authorList>
    </citation>
    <scope>NUCLEOTIDE SEQUENCE [LARGE SCALE GENOMIC DNA]</scope>
    <source>
        <strain evidence="3">JU1422</strain>
    </source>
</reference>
<protein>
    <submittedName>
        <fullName evidence="2">Uncharacterized protein</fullName>
    </submittedName>
</protein>